<dbReference type="SUPFAM" id="SSF52172">
    <property type="entry name" value="CheY-like"/>
    <property type="match status" value="1"/>
</dbReference>
<evidence type="ECO:0000259" key="8">
    <source>
        <dbReference type="PROSITE" id="PS50109"/>
    </source>
</evidence>
<keyword evidence="4" id="KW-0808">Transferase</keyword>
<keyword evidence="10" id="KW-0547">Nucleotide-binding</keyword>
<gene>
    <name evidence="10" type="ORF">ACFQZJ_16065</name>
</gene>
<sequence>MQTPKTLSTLKILISYLLLGILALLASVFVYAEIRDYLSDNTEIRSEEKLLMINTLLTKLHEAESLSKLAVQSKKQKNFEDYALKIDSVRNTIDTIKRMTISPQQQHLLDSLKLLLNKKETNIEALLALKVTNNTSSTITNALQQLNDMEASLGIITPEALAPNIKSLSPKAQETIKKVANYLNDNVPNTDSNAQNAQKTDSILRLSKALLQGVKNESTLAAKSLATKENTINKTDIELSQQLRQILVSFEKEILKNSFNENIKKEAVLKRSIRLAGLAAVLGFMVVGIFIFILKKDFWKAKLYREKLEKEKHLSESLLSSRERLIRTVSHDVRTPINAIFGYTELLRTSKISQDQKKHLLQIKSAADYVNQLAQDLLDFSQLEAGKMKTENSTFNLGELIKKTAENIAISHSSKAITLILDIDDKLNRSISNDPLRIRQIITNILDNAYKFTLEGEIKTVVSLIQKSKSESKVRVQISDTGIGIPKEQQQRIFTEFTQADDKTGSTQEGYGLGLTISKKLTELLGGRLFLESTVGKGSTFTLELPILFDTETTTHTETKKLVPFEKPISILVIEDDNTLLQLIGKFLERANIHAIPLTNFDALERQTNLSYDLVLTDIEMPGATGYEVLQNLKSGNYSHYTDQVIIAMTGRQDLDTKELLQKGFSAVIKKPFTAKELLNVVYELYEHQHVPLKNHHIEIAHYQPYDKKLFSLERLASFLGNDTAAIQDVLRTFKNETLKNNMELIAARRQGNNKQLSVVAHRMLPMFRQMDIKSCIPFLELLEKLDADSTPDEINADRFKQLCLALEKLLIALENYEFTILPNHTV</sequence>
<dbReference type="InterPro" id="IPR003661">
    <property type="entry name" value="HisK_dim/P_dom"/>
</dbReference>
<keyword evidence="11" id="KW-1185">Reference proteome</keyword>
<dbReference type="InterPro" id="IPR005467">
    <property type="entry name" value="His_kinase_dom"/>
</dbReference>
<dbReference type="InterPro" id="IPR001789">
    <property type="entry name" value="Sig_transdc_resp-reg_receiver"/>
</dbReference>
<dbReference type="PRINTS" id="PR00344">
    <property type="entry name" value="BCTRLSENSOR"/>
</dbReference>
<dbReference type="InterPro" id="IPR011006">
    <property type="entry name" value="CheY-like_superfamily"/>
</dbReference>
<dbReference type="EMBL" id="JBHTHY010000014">
    <property type="protein sequence ID" value="MFD0798989.1"/>
    <property type="molecule type" value="Genomic_DNA"/>
</dbReference>
<dbReference type="InterPro" id="IPR036097">
    <property type="entry name" value="HisK_dim/P_sf"/>
</dbReference>
<dbReference type="SMART" id="SM00448">
    <property type="entry name" value="REC"/>
    <property type="match status" value="1"/>
</dbReference>
<evidence type="ECO:0000256" key="5">
    <source>
        <dbReference type="ARBA" id="ARBA00022777"/>
    </source>
</evidence>
<dbReference type="PANTHER" id="PTHR43047:SF72">
    <property type="entry name" value="OSMOSENSING HISTIDINE PROTEIN KINASE SLN1"/>
    <property type="match status" value="1"/>
</dbReference>
<name>A0ABW3B9G8_9FLAO</name>
<reference evidence="11" key="1">
    <citation type="journal article" date="2019" name="Int. J. Syst. Evol. Microbiol.">
        <title>The Global Catalogue of Microorganisms (GCM) 10K type strain sequencing project: providing services to taxonomists for standard genome sequencing and annotation.</title>
        <authorList>
            <consortium name="The Broad Institute Genomics Platform"/>
            <consortium name="The Broad Institute Genome Sequencing Center for Infectious Disease"/>
            <person name="Wu L."/>
            <person name="Ma J."/>
        </authorList>
    </citation>
    <scope>NUCLEOTIDE SEQUENCE [LARGE SCALE GENOMIC DNA]</scope>
    <source>
        <strain evidence="11">CCUG 61948</strain>
    </source>
</reference>
<dbReference type="Gene3D" id="1.10.287.130">
    <property type="match status" value="1"/>
</dbReference>
<dbReference type="PROSITE" id="PS50109">
    <property type="entry name" value="HIS_KIN"/>
    <property type="match status" value="1"/>
</dbReference>
<keyword evidence="7" id="KW-1133">Transmembrane helix</keyword>
<keyword evidence="3 6" id="KW-0597">Phosphoprotein</keyword>
<feature type="transmembrane region" description="Helical" evidence="7">
    <location>
        <begin position="12"/>
        <end position="32"/>
    </location>
</feature>
<keyword evidence="5" id="KW-0418">Kinase</keyword>
<feature type="modified residue" description="4-aspartylphosphate" evidence="6">
    <location>
        <position position="618"/>
    </location>
</feature>
<dbReference type="PROSITE" id="PS50110">
    <property type="entry name" value="RESPONSE_REGULATORY"/>
    <property type="match status" value="1"/>
</dbReference>
<evidence type="ECO:0000256" key="2">
    <source>
        <dbReference type="ARBA" id="ARBA00012438"/>
    </source>
</evidence>
<protein>
    <recommendedName>
        <fullName evidence="2">histidine kinase</fullName>
        <ecNumber evidence="2">2.7.13.3</ecNumber>
    </recommendedName>
</protein>
<dbReference type="SUPFAM" id="SSF47384">
    <property type="entry name" value="Homodimeric domain of signal transducing histidine kinase"/>
    <property type="match status" value="1"/>
</dbReference>
<dbReference type="Proteomes" id="UP001597012">
    <property type="component" value="Unassembled WGS sequence"/>
</dbReference>
<dbReference type="SMART" id="SM00387">
    <property type="entry name" value="HATPase_c"/>
    <property type="match status" value="1"/>
</dbReference>
<feature type="transmembrane region" description="Helical" evidence="7">
    <location>
        <begin position="273"/>
        <end position="294"/>
    </location>
</feature>
<evidence type="ECO:0000313" key="10">
    <source>
        <dbReference type="EMBL" id="MFD0798989.1"/>
    </source>
</evidence>
<keyword evidence="7" id="KW-0472">Membrane</keyword>
<comment type="catalytic activity">
    <reaction evidence="1">
        <text>ATP + protein L-histidine = ADP + protein N-phospho-L-histidine.</text>
        <dbReference type="EC" id="2.7.13.3"/>
    </reaction>
</comment>
<dbReference type="CDD" id="cd00082">
    <property type="entry name" value="HisKA"/>
    <property type="match status" value="1"/>
</dbReference>
<feature type="domain" description="Response regulatory" evidence="9">
    <location>
        <begin position="570"/>
        <end position="686"/>
    </location>
</feature>
<dbReference type="CDD" id="cd16922">
    <property type="entry name" value="HATPase_EvgS-ArcB-TorS-like"/>
    <property type="match status" value="1"/>
</dbReference>
<organism evidence="10 11">
    <name type="scientific">Maribacter chungangensis</name>
    <dbReference type="NCBI Taxonomy" id="1069117"/>
    <lineage>
        <taxon>Bacteria</taxon>
        <taxon>Pseudomonadati</taxon>
        <taxon>Bacteroidota</taxon>
        <taxon>Flavobacteriia</taxon>
        <taxon>Flavobacteriales</taxon>
        <taxon>Flavobacteriaceae</taxon>
        <taxon>Maribacter</taxon>
    </lineage>
</organism>
<evidence type="ECO:0000259" key="9">
    <source>
        <dbReference type="PROSITE" id="PS50110"/>
    </source>
</evidence>
<dbReference type="CDD" id="cd17546">
    <property type="entry name" value="REC_hyHK_CKI1_RcsC-like"/>
    <property type="match status" value="1"/>
</dbReference>
<dbReference type="Pfam" id="PF00072">
    <property type="entry name" value="Response_reg"/>
    <property type="match status" value="1"/>
</dbReference>
<dbReference type="GO" id="GO:0005524">
    <property type="term" value="F:ATP binding"/>
    <property type="evidence" value="ECO:0007669"/>
    <property type="project" value="UniProtKB-KW"/>
</dbReference>
<dbReference type="SUPFAM" id="SSF55874">
    <property type="entry name" value="ATPase domain of HSP90 chaperone/DNA topoisomerase II/histidine kinase"/>
    <property type="match status" value="1"/>
</dbReference>
<keyword evidence="10" id="KW-0067">ATP-binding</keyword>
<accession>A0ABW3B9G8</accession>
<evidence type="ECO:0000256" key="1">
    <source>
        <dbReference type="ARBA" id="ARBA00000085"/>
    </source>
</evidence>
<dbReference type="InterPro" id="IPR004358">
    <property type="entry name" value="Sig_transdc_His_kin-like_C"/>
</dbReference>
<evidence type="ECO:0000256" key="3">
    <source>
        <dbReference type="ARBA" id="ARBA00022553"/>
    </source>
</evidence>
<evidence type="ECO:0000256" key="6">
    <source>
        <dbReference type="PROSITE-ProRule" id="PRU00169"/>
    </source>
</evidence>
<dbReference type="RefSeq" id="WP_379935894.1">
    <property type="nucleotide sequence ID" value="NZ_JBHTHY010000014.1"/>
</dbReference>
<dbReference type="Gene3D" id="3.30.565.10">
    <property type="entry name" value="Histidine kinase-like ATPase, C-terminal domain"/>
    <property type="match status" value="1"/>
</dbReference>
<dbReference type="Pfam" id="PF02518">
    <property type="entry name" value="HATPase_c"/>
    <property type="match status" value="1"/>
</dbReference>
<dbReference type="Gene3D" id="3.40.50.2300">
    <property type="match status" value="1"/>
</dbReference>
<dbReference type="InterPro" id="IPR036890">
    <property type="entry name" value="HATPase_C_sf"/>
</dbReference>
<dbReference type="Pfam" id="PF00512">
    <property type="entry name" value="HisKA"/>
    <property type="match status" value="1"/>
</dbReference>
<evidence type="ECO:0000256" key="4">
    <source>
        <dbReference type="ARBA" id="ARBA00022679"/>
    </source>
</evidence>
<dbReference type="PANTHER" id="PTHR43047">
    <property type="entry name" value="TWO-COMPONENT HISTIDINE PROTEIN KINASE"/>
    <property type="match status" value="1"/>
</dbReference>
<dbReference type="InterPro" id="IPR003594">
    <property type="entry name" value="HATPase_dom"/>
</dbReference>
<dbReference type="EC" id="2.7.13.3" evidence="2"/>
<feature type="domain" description="Histidine kinase" evidence="8">
    <location>
        <begin position="328"/>
        <end position="549"/>
    </location>
</feature>
<evidence type="ECO:0000256" key="7">
    <source>
        <dbReference type="SAM" id="Phobius"/>
    </source>
</evidence>
<dbReference type="SMART" id="SM00388">
    <property type="entry name" value="HisKA"/>
    <property type="match status" value="1"/>
</dbReference>
<proteinExistence type="predicted"/>
<comment type="caution">
    <text evidence="10">The sequence shown here is derived from an EMBL/GenBank/DDBJ whole genome shotgun (WGS) entry which is preliminary data.</text>
</comment>
<keyword evidence="7" id="KW-0812">Transmembrane</keyword>
<evidence type="ECO:0000313" key="11">
    <source>
        <dbReference type="Proteomes" id="UP001597012"/>
    </source>
</evidence>